<dbReference type="InterPro" id="IPR035906">
    <property type="entry name" value="MetI-like_sf"/>
</dbReference>
<comment type="caution">
    <text evidence="9">The sequence shown here is derived from an EMBL/GenBank/DDBJ whole genome shotgun (WGS) entry which is preliminary data.</text>
</comment>
<evidence type="ECO:0000256" key="2">
    <source>
        <dbReference type="ARBA" id="ARBA00022448"/>
    </source>
</evidence>
<organism evidence="9 10">
    <name type="scientific">Paenibacillus aestuarii</name>
    <dbReference type="NCBI Taxonomy" id="516965"/>
    <lineage>
        <taxon>Bacteria</taxon>
        <taxon>Bacillati</taxon>
        <taxon>Bacillota</taxon>
        <taxon>Bacilli</taxon>
        <taxon>Bacillales</taxon>
        <taxon>Paenibacillaceae</taxon>
        <taxon>Paenibacillus</taxon>
    </lineage>
</organism>
<reference evidence="10" key="1">
    <citation type="journal article" date="2019" name="Int. J. Syst. Evol. Microbiol.">
        <title>The Global Catalogue of Microorganisms (GCM) 10K type strain sequencing project: providing services to taxonomists for standard genome sequencing and annotation.</title>
        <authorList>
            <consortium name="The Broad Institute Genomics Platform"/>
            <consortium name="The Broad Institute Genome Sequencing Center for Infectious Disease"/>
            <person name="Wu L."/>
            <person name="Ma J."/>
        </authorList>
    </citation>
    <scope>NUCLEOTIDE SEQUENCE [LARGE SCALE GENOMIC DNA]</scope>
    <source>
        <strain evidence="10">KACC 11904</strain>
    </source>
</reference>
<proteinExistence type="inferred from homology"/>
<evidence type="ECO:0000256" key="1">
    <source>
        <dbReference type="ARBA" id="ARBA00004651"/>
    </source>
</evidence>
<evidence type="ECO:0000256" key="7">
    <source>
        <dbReference type="RuleBase" id="RU363032"/>
    </source>
</evidence>
<dbReference type="Proteomes" id="UP001596044">
    <property type="component" value="Unassembled WGS sequence"/>
</dbReference>
<comment type="similarity">
    <text evidence="7">Belongs to the binding-protein-dependent transport system permease family.</text>
</comment>
<feature type="transmembrane region" description="Helical" evidence="7">
    <location>
        <begin position="156"/>
        <end position="179"/>
    </location>
</feature>
<evidence type="ECO:0000256" key="5">
    <source>
        <dbReference type="ARBA" id="ARBA00022989"/>
    </source>
</evidence>
<dbReference type="PANTHER" id="PTHR30193:SF37">
    <property type="entry name" value="INNER MEMBRANE ABC TRANSPORTER PERMEASE PROTEIN YCJO"/>
    <property type="match status" value="1"/>
</dbReference>
<keyword evidence="3" id="KW-1003">Cell membrane</keyword>
<keyword evidence="6 7" id="KW-0472">Membrane</keyword>
<evidence type="ECO:0000256" key="6">
    <source>
        <dbReference type="ARBA" id="ARBA00023136"/>
    </source>
</evidence>
<dbReference type="CDD" id="cd06261">
    <property type="entry name" value="TM_PBP2"/>
    <property type="match status" value="1"/>
</dbReference>
<keyword evidence="4 7" id="KW-0812">Transmembrane</keyword>
<accession>A0ABW0K9A8</accession>
<dbReference type="RefSeq" id="WP_270879771.1">
    <property type="nucleotide sequence ID" value="NZ_JAQFVF010000026.1"/>
</dbReference>
<protein>
    <submittedName>
        <fullName evidence="9">Carbohydrate ABC transporter permease</fullName>
    </submittedName>
</protein>
<sequence>MNRLKENLTGYVLLTPAFVMLGLFVIIPIIYCFWLSFYSWDMLRPNPSFIGLDNYRRLFTDEEFYMTLKRTFLYAFMTVPSSMLLGLIFALLLDKGGKAWLIAYRSVFFAPMVTSAVAVSIVWMWIYHPDHGLMNALLKPLGIGPYRWLNDEQTSLVSLAIMAVWKTAGYCVILYLAALQSIDPHLEEAARIDGATSWHIVLKIKIPLIAPMTLLMLILQTIEQFQTFTQVNVMTQGGPAQSTELLVVQLYHYAFEAFQMGYASTIAITIFIIILALTLLQMVVIGRRVHYQ</sequence>
<evidence type="ECO:0000313" key="9">
    <source>
        <dbReference type="EMBL" id="MFC5449378.1"/>
    </source>
</evidence>
<dbReference type="PANTHER" id="PTHR30193">
    <property type="entry name" value="ABC TRANSPORTER PERMEASE PROTEIN"/>
    <property type="match status" value="1"/>
</dbReference>
<evidence type="ECO:0000256" key="4">
    <source>
        <dbReference type="ARBA" id="ARBA00022692"/>
    </source>
</evidence>
<keyword evidence="2 7" id="KW-0813">Transport</keyword>
<comment type="subcellular location">
    <subcellularLocation>
        <location evidence="1 7">Cell membrane</location>
        <topology evidence="1 7">Multi-pass membrane protein</topology>
    </subcellularLocation>
</comment>
<feature type="transmembrane region" description="Helical" evidence="7">
    <location>
        <begin position="260"/>
        <end position="285"/>
    </location>
</feature>
<feature type="transmembrane region" description="Helical" evidence="7">
    <location>
        <begin position="200"/>
        <end position="222"/>
    </location>
</feature>
<keyword evidence="10" id="KW-1185">Reference proteome</keyword>
<evidence type="ECO:0000256" key="3">
    <source>
        <dbReference type="ARBA" id="ARBA00022475"/>
    </source>
</evidence>
<feature type="transmembrane region" description="Helical" evidence="7">
    <location>
        <begin position="72"/>
        <end position="94"/>
    </location>
</feature>
<dbReference type="Pfam" id="PF00528">
    <property type="entry name" value="BPD_transp_1"/>
    <property type="match status" value="1"/>
</dbReference>
<keyword evidence="5 7" id="KW-1133">Transmembrane helix</keyword>
<dbReference type="Gene3D" id="1.10.3720.10">
    <property type="entry name" value="MetI-like"/>
    <property type="match status" value="1"/>
</dbReference>
<gene>
    <name evidence="9" type="ORF">ACFPOG_14005</name>
</gene>
<dbReference type="InterPro" id="IPR000515">
    <property type="entry name" value="MetI-like"/>
</dbReference>
<evidence type="ECO:0000313" key="10">
    <source>
        <dbReference type="Proteomes" id="UP001596044"/>
    </source>
</evidence>
<feature type="transmembrane region" description="Helical" evidence="7">
    <location>
        <begin position="12"/>
        <end position="37"/>
    </location>
</feature>
<dbReference type="InterPro" id="IPR051393">
    <property type="entry name" value="ABC_transporter_permease"/>
</dbReference>
<feature type="domain" description="ABC transmembrane type-1" evidence="8">
    <location>
        <begin position="68"/>
        <end position="281"/>
    </location>
</feature>
<dbReference type="PROSITE" id="PS50928">
    <property type="entry name" value="ABC_TM1"/>
    <property type="match status" value="1"/>
</dbReference>
<evidence type="ECO:0000259" key="8">
    <source>
        <dbReference type="PROSITE" id="PS50928"/>
    </source>
</evidence>
<feature type="transmembrane region" description="Helical" evidence="7">
    <location>
        <begin position="106"/>
        <end position="126"/>
    </location>
</feature>
<dbReference type="EMBL" id="JBHSMJ010000018">
    <property type="protein sequence ID" value="MFC5449378.1"/>
    <property type="molecule type" value="Genomic_DNA"/>
</dbReference>
<dbReference type="SUPFAM" id="SSF161098">
    <property type="entry name" value="MetI-like"/>
    <property type="match status" value="1"/>
</dbReference>
<name>A0ABW0K9A8_9BACL</name>